<dbReference type="Proteomes" id="UP000076858">
    <property type="component" value="Unassembled WGS sequence"/>
</dbReference>
<dbReference type="PANTHER" id="PTHR24171">
    <property type="entry name" value="ANKYRIN REPEAT DOMAIN-CONTAINING PROTEIN 39-RELATED"/>
    <property type="match status" value="1"/>
</dbReference>
<accession>A0A164TC68</accession>
<keyword evidence="2 3" id="KW-0040">ANK repeat</keyword>
<evidence type="ECO:0000256" key="1">
    <source>
        <dbReference type="ARBA" id="ARBA00022737"/>
    </source>
</evidence>
<dbReference type="InterPro" id="IPR036770">
    <property type="entry name" value="Ankyrin_rpt-contain_sf"/>
</dbReference>
<dbReference type="InterPro" id="IPR002110">
    <property type="entry name" value="Ankyrin_rpt"/>
</dbReference>
<proteinExistence type="predicted"/>
<evidence type="ECO:0000256" key="3">
    <source>
        <dbReference type="PROSITE-ProRule" id="PRU00023"/>
    </source>
</evidence>
<reference evidence="4 5" key="1">
    <citation type="submission" date="2016-03" db="EMBL/GenBank/DDBJ databases">
        <title>EvidentialGene: Evidence-directed Construction of Genes on Genomes.</title>
        <authorList>
            <person name="Gilbert D.G."/>
            <person name="Choi J.-H."/>
            <person name="Mockaitis K."/>
            <person name="Colbourne J."/>
            <person name="Pfrender M."/>
        </authorList>
    </citation>
    <scope>NUCLEOTIDE SEQUENCE [LARGE SCALE GENOMIC DNA]</scope>
    <source>
        <strain evidence="4 5">Xinb3</strain>
        <tissue evidence="4">Complete organism</tissue>
    </source>
</reference>
<protein>
    <submittedName>
        <fullName evidence="4">Uncharacterized protein</fullName>
    </submittedName>
</protein>
<dbReference type="EMBL" id="LRGB01001840">
    <property type="protein sequence ID" value="KZS10340.1"/>
    <property type="molecule type" value="Genomic_DNA"/>
</dbReference>
<organism evidence="4 5">
    <name type="scientific">Daphnia magna</name>
    <dbReference type="NCBI Taxonomy" id="35525"/>
    <lineage>
        <taxon>Eukaryota</taxon>
        <taxon>Metazoa</taxon>
        <taxon>Ecdysozoa</taxon>
        <taxon>Arthropoda</taxon>
        <taxon>Crustacea</taxon>
        <taxon>Branchiopoda</taxon>
        <taxon>Diplostraca</taxon>
        <taxon>Cladocera</taxon>
        <taxon>Anomopoda</taxon>
        <taxon>Daphniidae</taxon>
        <taxon>Daphnia</taxon>
    </lineage>
</organism>
<comment type="caution">
    <text evidence="4">The sequence shown here is derived from an EMBL/GenBank/DDBJ whole genome shotgun (WGS) entry which is preliminary data.</text>
</comment>
<gene>
    <name evidence="4" type="ORF">APZ42_025216</name>
</gene>
<sequence>MLKNMEMTVLLGQHVQKNNNININQKTKPGNYTALHLATMYSQVNVIRILIEHGANTEITDVNGDTPRDYASDRQKRNVFEDWDYIKNPQEKSF</sequence>
<keyword evidence="5" id="KW-1185">Reference proteome</keyword>
<dbReference type="PROSITE" id="PS50297">
    <property type="entry name" value="ANK_REP_REGION"/>
    <property type="match status" value="1"/>
</dbReference>
<feature type="repeat" description="ANK" evidence="3">
    <location>
        <begin position="30"/>
        <end position="62"/>
    </location>
</feature>
<keyword evidence="1" id="KW-0677">Repeat</keyword>
<dbReference type="Pfam" id="PF12796">
    <property type="entry name" value="Ank_2"/>
    <property type="match status" value="1"/>
</dbReference>
<evidence type="ECO:0000313" key="4">
    <source>
        <dbReference type="EMBL" id="KZS10340.1"/>
    </source>
</evidence>
<dbReference type="Gene3D" id="1.25.40.20">
    <property type="entry name" value="Ankyrin repeat-containing domain"/>
    <property type="match status" value="1"/>
</dbReference>
<evidence type="ECO:0000256" key="2">
    <source>
        <dbReference type="ARBA" id="ARBA00023043"/>
    </source>
</evidence>
<dbReference type="SMART" id="SM00248">
    <property type="entry name" value="ANK"/>
    <property type="match status" value="1"/>
</dbReference>
<dbReference type="AlphaFoldDB" id="A0A164TC68"/>
<dbReference type="PROSITE" id="PS50088">
    <property type="entry name" value="ANK_REPEAT"/>
    <property type="match status" value="1"/>
</dbReference>
<evidence type="ECO:0000313" key="5">
    <source>
        <dbReference type="Proteomes" id="UP000076858"/>
    </source>
</evidence>
<name>A0A164TC68_9CRUS</name>
<dbReference type="SUPFAM" id="SSF48403">
    <property type="entry name" value="Ankyrin repeat"/>
    <property type="match status" value="1"/>
</dbReference>